<feature type="region of interest" description="Disordered" evidence="1">
    <location>
        <begin position="1"/>
        <end position="21"/>
    </location>
</feature>
<organism evidence="2 3">
    <name type="scientific">Egibacter rhizosphaerae</name>
    <dbReference type="NCBI Taxonomy" id="1670831"/>
    <lineage>
        <taxon>Bacteria</taxon>
        <taxon>Bacillati</taxon>
        <taxon>Actinomycetota</taxon>
        <taxon>Nitriliruptoria</taxon>
        <taxon>Egibacterales</taxon>
        <taxon>Egibacteraceae</taxon>
        <taxon>Egibacter</taxon>
    </lineage>
</organism>
<evidence type="ECO:0000313" key="3">
    <source>
        <dbReference type="Proteomes" id="UP000291469"/>
    </source>
</evidence>
<sequence>MHWASTNRRTTMADGPPHNLRSLQDRLRNHTRETQLPFGRVQRLLGVLVVGEMLRGQDLDLGVVKGGSNLEARLGIAATRASSDLDIVRVQSIERLRDSMAEALEAGWHGFSGRIVDRGPIGAPVPDAYQPHRLEVKLEYRGQRGAGTITLEVAVEEIDALEHVDAVTSEDGQAIFDAVGLPLPGPLPALAQHQQIAQKLHACTAPDEGGWVNDRAHDLVDLQLAHRSYDGTLAEIRATCERLFAARRRHPWPPKVTVRDGWSQRYAEESAGLDVCADVEDAVAWANDLVARIARA</sequence>
<keyword evidence="3" id="KW-1185">Reference proteome</keyword>
<dbReference type="Proteomes" id="UP000291469">
    <property type="component" value="Chromosome"/>
</dbReference>
<evidence type="ECO:0000313" key="2">
    <source>
        <dbReference type="EMBL" id="QBI20767.1"/>
    </source>
</evidence>
<dbReference type="KEGG" id="erz:ER308_15145"/>
<dbReference type="Pfam" id="PF08843">
    <property type="entry name" value="AbiEii"/>
    <property type="match status" value="1"/>
</dbReference>
<evidence type="ECO:0000256" key="1">
    <source>
        <dbReference type="SAM" id="MobiDB-lite"/>
    </source>
</evidence>
<evidence type="ECO:0008006" key="4">
    <source>
        <dbReference type="Google" id="ProtNLM"/>
    </source>
</evidence>
<dbReference type="OrthoDB" id="3199565at2"/>
<dbReference type="AlphaFoldDB" id="A0A411YHS4"/>
<feature type="compositionally biased region" description="Polar residues" evidence="1">
    <location>
        <begin position="1"/>
        <end position="10"/>
    </location>
</feature>
<dbReference type="EMBL" id="CP036402">
    <property type="protein sequence ID" value="QBI20767.1"/>
    <property type="molecule type" value="Genomic_DNA"/>
</dbReference>
<accession>A0A411YHS4</accession>
<dbReference type="InterPro" id="IPR014942">
    <property type="entry name" value="AbiEii"/>
</dbReference>
<gene>
    <name evidence="2" type="ORF">ER308_15145</name>
</gene>
<proteinExistence type="predicted"/>
<name>A0A411YHS4_9ACTN</name>
<reference evidence="2 3" key="1">
    <citation type="submission" date="2019-01" db="EMBL/GenBank/DDBJ databases">
        <title>Egibacter rhizosphaerae EGI 80759T.</title>
        <authorList>
            <person name="Chen D.-D."/>
            <person name="Tian Y."/>
            <person name="Jiao J.-Y."/>
            <person name="Zhang X.-T."/>
            <person name="Zhang Y.-G."/>
            <person name="Zhang Y."/>
            <person name="Xiao M."/>
            <person name="Shu W.-S."/>
            <person name="Li W.-J."/>
        </authorList>
    </citation>
    <scope>NUCLEOTIDE SEQUENCE [LARGE SCALE GENOMIC DNA]</scope>
    <source>
        <strain evidence="2 3">EGI 80759</strain>
    </source>
</reference>
<protein>
    <recommendedName>
        <fullName evidence="4">Nucleotidyl transferase AbiEii/AbiGii toxin family protein</fullName>
    </recommendedName>
</protein>